<sequence length="855" mass="96367">MLPNFLVNTYSQYKADTDAIATWLANTATRCGYSPDLLSGPTSTQTGRSKGKAKKATKEQAQNSKAVPKYTLAIKDFISLAHYIAGYTHPPVTVTSGLVAVLDRAISVRKTHGDTMKAVQGSKRSAQLLKSDQKHSYFVGILEEVRDALKPRMPVGVSADTSSDPSGDSFRNMFAGLSVDEPDENILAGPTPASMGLEDHAPRYRAELVNDGVEENLAIYCLFMDLARIRQFIKETWTHYKVGWFDIVSASISTNTAIDLARGISADFLKEFPRHSNPTAAMSLFIDAEAIATGADPNHRERRGDPINYKLYTVADMVYLPTYILLESFSDVLQDGELPSIKPGYFGKYDPLRDRSKLSSRDKFNEDKILLLEVLPDFCFLIEVTKGSHIPGEDEFTRLLRDFYKTKTVSLPLAFAAQVFLDIQHILRDEVARGYVELCMDAKNIETTINQNLGFHENLRIENWPKQNDQVMRDITRRIQTWVRSDAVAAAKRQLGDPSCAPTFKLLKEHPWLCGLISYSLKSAIHEVGVAFANAWGSILVCAQLYTAVRRQFLQFLPQDKRWADMDLAILMHGSDTFLLGKESSTIEDCMKRFALSMGASASNFAANKRKKANIDISKTGPRGLHELAPVSQLQLFKDRFLHPDTRPPRVDLTTEDVKQILEKAQDDDDDGELDLPEGYVELRHDTFASEERPETMPTADMRKYQGVQKKKLQKRWEKYQQCTPVQLLQSLRLAVQVELPELTFDHLRLHRMCWMLLRNIKNKCHDKIIEMFGPGYLEEEYQLPYVVGYLFMAATTTTKIAKELGMVKKNDIVTSKLLMMGADCIREMIDTGLGGIGVRMLSEFGRIPIQIQEA</sequence>
<accession>A0A6G1H8N7</accession>
<dbReference type="PANTHER" id="PTHR38795:SF1">
    <property type="entry name" value="DUF6604 DOMAIN-CONTAINING PROTEIN"/>
    <property type="match status" value="1"/>
</dbReference>
<dbReference type="Pfam" id="PF20253">
    <property type="entry name" value="DUF6604"/>
    <property type="match status" value="1"/>
</dbReference>
<evidence type="ECO:0000313" key="4">
    <source>
        <dbReference type="Proteomes" id="UP000800041"/>
    </source>
</evidence>
<reference evidence="3" key="1">
    <citation type="journal article" date="2020" name="Stud. Mycol.">
        <title>101 Dothideomycetes genomes: a test case for predicting lifestyles and emergence of pathogens.</title>
        <authorList>
            <person name="Haridas S."/>
            <person name="Albert R."/>
            <person name="Binder M."/>
            <person name="Bloem J."/>
            <person name="Labutti K."/>
            <person name="Salamov A."/>
            <person name="Andreopoulos B."/>
            <person name="Baker S."/>
            <person name="Barry K."/>
            <person name="Bills G."/>
            <person name="Bluhm B."/>
            <person name="Cannon C."/>
            <person name="Castanera R."/>
            <person name="Culley D."/>
            <person name="Daum C."/>
            <person name="Ezra D."/>
            <person name="Gonzalez J."/>
            <person name="Henrissat B."/>
            <person name="Kuo A."/>
            <person name="Liang C."/>
            <person name="Lipzen A."/>
            <person name="Lutzoni F."/>
            <person name="Magnuson J."/>
            <person name="Mondo S."/>
            <person name="Nolan M."/>
            <person name="Ohm R."/>
            <person name="Pangilinan J."/>
            <person name="Park H.-J."/>
            <person name="Ramirez L."/>
            <person name="Alfaro M."/>
            <person name="Sun H."/>
            <person name="Tritt A."/>
            <person name="Yoshinaga Y."/>
            <person name="Zwiers L.-H."/>
            <person name="Turgeon B."/>
            <person name="Goodwin S."/>
            <person name="Spatafora J."/>
            <person name="Crous P."/>
            <person name="Grigoriev I."/>
        </authorList>
    </citation>
    <scope>NUCLEOTIDE SEQUENCE</scope>
    <source>
        <strain evidence="3">CBS 113979</strain>
    </source>
</reference>
<dbReference type="Proteomes" id="UP000800041">
    <property type="component" value="Unassembled WGS sequence"/>
</dbReference>
<feature type="region of interest" description="Disordered" evidence="1">
    <location>
        <begin position="35"/>
        <end position="62"/>
    </location>
</feature>
<organism evidence="3 4">
    <name type="scientific">Aulographum hederae CBS 113979</name>
    <dbReference type="NCBI Taxonomy" id="1176131"/>
    <lineage>
        <taxon>Eukaryota</taxon>
        <taxon>Fungi</taxon>
        <taxon>Dikarya</taxon>
        <taxon>Ascomycota</taxon>
        <taxon>Pezizomycotina</taxon>
        <taxon>Dothideomycetes</taxon>
        <taxon>Pleosporomycetidae</taxon>
        <taxon>Aulographales</taxon>
        <taxon>Aulographaceae</taxon>
    </lineage>
</organism>
<evidence type="ECO:0000313" key="3">
    <source>
        <dbReference type="EMBL" id="KAF1989571.1"/>
    </source>
</evidence>
<evidence type="ECO:0000256" key="1">
    <source>
        <dbReference type="SAM" id="MobiDB-lite"/>
    </source>
</evidence>
<protein>
    <recommendedName>
        <fullName evidence="2">DUF6604 domain-containing protein</fullName>
    </recommendedName>
</protein>
<dbReference type="PANTHER" id="PTHR38795">
    <property type="entry name" value="DUF6604 DOMAIN-CONTAINING PROTEIN"/>
    <property type="match status" value="1"/>
</dbReference>
<dbReference type="EMBL" id="ML977144">
    <property type="protein sequence ID" value="KAF1989571.1"/>
    <property type="molecule type" value="Genomic_DNA"/>
</dbReference>
<name>A0A6G1H8N7_9PEZI</name>
<keyword evidence="4" id="KW-1185">Reference proteome</keyword>
<dbReference type="InterPro" id="IPR046539">
    <property type="entry name" value="DUF6604"/>
</dbReference>
<dbReference type="OrthoDB" id="5238236at2759"/>
<dbReference type="AlphaFoldDB" id="A0A6G1H8N7"/>
<proteinExistence type="predicted"/>
<feature type="domain" description="DUF6604" evidence="2">
    <location>
        <begin position="12"/>
        <end position="269"/>
    </location>
</feature>
<evidence type="ECO:0000259" key="2">
    <source>
        <dbReference type="Pfam" id="PF20253"/>
    </source>
</evidence>
<gene>
    <name evidence="3" type="ORF">K402DRAFT_390531</name>
</gene>